<dbReference type="AlphaFoldDB" id="A0AAE3EJ14"/>
<dbReference type="GO" id="GO:0003700">
    <property type="term" value="F:DNA-binding transcription factor activity"/>
    <property type="evidence" value="ECO:0007669"/>
    <property type="project" value="TreeGrafter"/>
</dbReference>
<dbReference type="Proteomes" id="UP001198163">
    <property type="component" value="Unassembled WGS sequence"/>
</dbReference>
<dbReference type="Pfam" id="PF00440">
    <property type="entry name" value="TetR_N"/>
    <property type="match status" value="1"/>
</dbReference>
<dbReference type="RefSeq" id="WP_230756386.1">
    <property type="nucleotide sequence ID" value="NZ_JAINWA010000003.1"/>
</dbReference>
<dbReference type="PROSITE" id="PS50977">
    <property type="entry name" value="HTH_TETR_2"/>
    <property type="match status" value="1"/>
</dbReference>
<dbReference type="PANTHER" id="PTHR30055:SF234">
    <property type="entry name" value="HTH-TYPE TRANSCRIPTIONAL REGULATOR BETI"/>
    <property type="match status" value="1"/>
</dbReference>
<feature type="domain" description="HTH tetR-type" evidence="5">
    <location>
        <begin position="12"/>
        <end position="72"/>
    </location>
</feature>
<name>A0AAE3EJ14_9SPIR</name>
<proteinExistence type="predicted"/>
<dbReference type="InterPro" id="IPR001647">
    <property type="entry name" value="HTH_TetR"/>
</dbReference>
<dbReference type="SUPFAM" id="SSF46689">
    <property type="entry name" value="Homeodomain-like"/>
    <property type="match status" value="1"/>
</dbReference>
<keyword evidence="7" id="KW-1185">Reference proteome</keyword>
<dbReference type="SUPFAM" id="SSF48498">
    <property type="entry name" value="Tetracyclin repressor-like, C-terminal domain"/>
    <property type="match status" value="1"/>
</dbReference>
<protein>
    <submittedName>
        <fullName evidence="6">TetR/AcrR family transcriptional regulator helix-turn-helix transcriptional regulator</fullName>
    </submittedName>
</protein>
<evidence type="ECO:0000256" key="3">
    <source>
        <dbReference type="ARBA" id="ARBA00023163"/>
    </source>
</evidence>
<organism evidence="6 7">
    <name type="scientific">Teretinema zuelzerae</name>
    <dbReference type="NCBI Taxonomy" id="156"/>
    <lineage>
        <taxon>Bacteria</taxon>
        <taxon>Pseudomonadati</taxon>
        <taxon>Spirochaetota</taxon>
        <taxon>Spirochaetia</taxon>
        <taxon>Spirochaetales</taxon>
        <taxon>Treponemataceae</taxon>
        <taxon>Teretinema</taxon>
    </lineage>
</organism>
<evidence type="ECO:0000313" key="6">
    <source>
        <dbReference type="EMBL" id="MCD1655351.1"/>
    </source>
</evidence>
<evidence type="ECO:0000256" key="1">
    <source>
        <dbReference type="ARBA" id="ARBA00023015"/>
    </source>
</evidence>
<dbReference type="InterPro" id="IPR036271">
    <property type="entry name" value="Tet_transcr_reg_TetR-rel_C_sf"/>
</dbReference>
<dbReference type="Gene3D" id="1.10.357.10">
    <property type="entry name" value="Tetracycline Repressor, domain 2"/>
    <property type="match status" value="1"/>
</dbReference>
<evidence type="ECO:0000313" key="7">
    <source>
        <dbReference type="Proteomes" id="UP001198163"/>
    </source>
</evidence>
<evidence type="ECO:0000259" key="5">
    <source>
        <dbReference type="PROSITE" id="PS50977"/>
    </source>
</evidence>
<dbReference type="InterPro" id="IPR023772">
    <property type="entry name" value="DNA-bd_HTH_TetR-type_CS"/>
</dbReference>
<gene>
    <name evidence="6" type="ORF">K7J14_11665</name>
</gene>
<dbReference type="PRINTS" id="PR00455">
    <property type="entry name" value="HTHTETR"/>
</dbReference>
<comment type="caution">
    <text evidence="6">The sequence shown here is derived from an EMBL/GenBank/DDBJ whole genome shotgun (WGS) entry which is preliminary data.</text>
</comment>
<dbReference type="PROSITE" id="PS01081">
    <property type="entry name" value="HTH_TETR_1"/>
    <property type="match status" value="1"/>
</dbReference>
<evidence type="ECO:0000256" key="4">
    <source>
        <dbReference type="PROSITE-ProRule" id="PRU00335"/>
    </source>
</evidence>
<dbReference type="GO" id="GO:0000976">
    <property type="term" value="F:transcription cis-regulatory region binding"/>
    <property type="evidence" value="ECO:0007669"/>
    <property type="project" value="TreeGrafter"/>
</dbReference>
<keyword evidence="2 4" id="KW-0238">DNA-binding</keyword>
<accession>A0AAE3EJ14</accession>
<evidence type="ECO:0000256" key="2">
    <source>
        <dbReference type="ARBA" id="ARBA00023125"/>
    </source>
</evidence>
<dbReference type="EMBL" id="JAINWA010000003">
    <property type="protein sequence ID" value="MCD1655351.1"/>
    <property type="molecule type" value="Genomic_DNA"/>
</dbReference>
<dbReference type="InterPro" id="IPR009057">
    <property type="entry name" value="Homeodomain-like_sf"/>
</dbReference>
<keyword evidence="3" id="KW-0804">Transcription</keyword>
<dbReference type="PANTHER" id="PTHR30055">
    <property type="entry name" value="HTH-TYPE TRANSCRIPTIONAL REGULATOR RUTR"/>
    <property type="match status" value="1"/>
</dbReference>
<sequence>MGISERKEREKEERRAFILDTARRLILERGIDSVSMQDIATACELSKGALYLYFDNKQSLLEEFFHEAGSYFIDYVQQKIRPEDSGLQAIRTLWLSYLEIFGESSEIIVLFGVKNALNPGFPYIVEENSGAGLQEPLLLFRMIQDILSRGVADGSLDPSIDPVRVTRTIIMITGGIVENVARLPLAMRNNRIILEEMKETFEIVLRGLASPGCDRSLLVLPIE</sequence>
<reference evidence="6" key="1">
    <citation type="submission" date="2021-08" db="EMBL/GenBank/DDBJ databases">
        <title>Comparative analyses of Brucepasteria parasyntrophica and Teretinema zuelzerae.</title>
        <authorList>
            <person name="Song Y."/>
            <person name="Brune A."/>
        </authorList>
    </citation>
    <scope>NUCLEOTIDE SEQUENCE</scope>
    <source>
        <strain evidence="6">DSM 1903</strain>
    </source>
</reference>
<keyword evidence="1" id="KW-0805">Transcription regulation</keyword>
<dbReference type="InterPro" id="IPR050109">
    <property type="entry name" value="HTH-type_TetR-like_transc_reg"/>
</dbReference>
<feature type="DNA-binding region" description="H-T-H motif" evidence="4">
    <location>
        <begin position="35"/>
        <end position="54"/>
    </location>
</feature>